<dbReference type="EMBL" id="SDEE01000542">
    <property type="protein sequence ID" value="RXW15523.1"/>
    <property type="molecule type" value="Genomic_DNA"/>
</dbReference>
<gene>
    <name evidence="3" type="ORF">EST38_g10326</name>
</gene>
<keyword evidence="4" id="KW-1185">Reference proteome</keyword>
<comment type="caution">
    <text evidence="3">The sequence shown here is derived from an EMBL/GenBank/DDBJ whole genome shotgun (WGS) entry which is preliminary data.</text>
</comment>
<comment type="similarity">
    <text evidence="1">Belongs to the PIGL family.</text>
</comment>
<dbReference type="EC" id="3.5.1.89" evidence="2"/>
<evidence type="ECO:0000256" key="1">
    <source>
        <dbReference type="ARBA" id="ARBA00006066"/>
    </source>
</evidence>
<reference evidence="3 4" key="1">
    <citation type="submission" date="2019-01" db="EMBL/GenBank/DDBJ databases">
        <title>Draft genome sequence of Psathyrella aberdarensis IHI B618.</title>
        <authorList>
            <person name="Buettner E."/>
            <person name="Kellner H."/>
        </authorList>
    </citation>
    <scope>NUCLEOTIDE SEQUENCE [LARGE SCALE GENOMIC DNA]</scope>
    <source>
        <strain evidence="3 4">IHI B618</strain>
    </source>
</reference>
<dbReference type="InterPro" id="IPR024078">
    <property type="entry name" value="LmbE-like_dom_sf"/>
</dbReference>
<organism evidence="3 4">
    <name type="scientific">Candolleomyces aberdarensis</name>
    <dbReference type="NCBI Taxonomy" id="2316362"/>
    <lineage>
        <taxon>Eukaryota</taxon>
        <taxon>Fungi</taxon>
        <taxon>Dikarya</taxon>
        <taxon>Basidiomycota</taxon>
        <taxon>Agaricomycotina</taxon>
        <taxon>Agaricomycetes</taxon>
        <taxon>Agaricomycetidae</taxon>
        <taxon>Agaricales</taxon>
        <taxon>Agaricineae</taxon>
        <taxon>Psathyrellaceae</taxon>
        <taxon>Candolleomyces</taxon>
    </lineage>
</organism>
<dbReference type="PANTHER" id="PTHR12993">
    <property type="entry name" value="N-ACETYLGLUCOSAMINYL-PHOSPHATIDYLINOSITOL DE-N-ACETYLASE-RELATED"/>
    <property type="match status" value="1"/>
</dbReference>
<dbReference type="AlphaFoldDB" id="A0A4Q2D7N4"/>
<dbReference type="SUPFAM" id="SSF102588">
    <property type="entry name" value="LmbE-like"/>
    <property type="match status" value="1"/>
</dbReference>
<proteinExistence type="inferred from homology"/>
<dbReference type="GO" id="GO:0006506">
    <property type="term" value="P:GPI anchor biosynthetic process"/>
    <property type="evidence" value="ECO:0007669"/>
    <property type="project" value="UniProtKB-UniPathway"/>
</dbReference>
<dbReference type="GO" id="GO:0005783">
    <property type="term" value="C:endoplasmic reticulum"/>
    <property type="evidence" value="ECO:0007669"/>
    <property type="project" value="TreeGrafter"/>
</dbReference>
<dbReference type="PANTHER" id="PTHR12993:SF11">
    <property type="entry name" value="N-ACETYLGLUCOSAMINYL-PHOSPHATIDYLINOSITOL DE-N-ACETYLASE"/>
    <property type="match status" value="1"/>
</dbReference>
<accession>A0A4Q2D7N4</accession>
<protein>
    <recommendedName>
        <fullName evidence="2">N-acetylglucosaminylphosphatidylinositol deacetylase</fullName>
        <ecNumber evidence="2">3.5.1.89</ecNumber>
    </recommendedName>
</protein>
<dbReference type="Proteomes" id="UP000290288">
    <property type="component" value="Unassembled WGS sequence"/>
</dbReference>
<dbReference type="GO" id="GO:0000225">
    <property type="term" value="F:N-acetylglucosaminylphosphatidylinositol deacetylase activity"/>
    <property type="evidence" value="ECO:0007669"/>
    <property type="project" value="UniProtKB-EC"/>
</dbReference>
<evidence type="ECO:0000313" key="4">
    <source>
        <dbReference type="Proteomes" id="UP000290288"/>
    </source>
</evidence>
<evidence type="ECO:0000256" key="2">
    <source>
        <dbReference type="ARBA" id="ARBA00012176"/>
    </source>
</evidence>
<dbReference type="UniPathway" id="UPA00196"/>
<evidence type="ECO:0000313" key="3">
    <source>
        <dbReference type="EMBL" id="RXW15523.1"/>
    </source>
</evidence>
<dbReference type="Gene3D" id="3.40.50.10320">
    <property type="entry name" value="LmbE-like"/>
    <property type="match status" value="1"/>
</dbReference>
<dbReference type="OrthoDB" id="440160at2759"/>
<sequence>MKLRSYYGDVLADTWFSKVLTFDDAGVSDHPNHKALPEGVKQLLQSLPDGPAKPRLFTLISVPKSGKYVGILAPVMAKVDLYISKTMLYYDVLITRALENAEIIPAGSKAPSEMNRTLMPVFVSGIPAYRTAFQAMLAHKSQLEWFRWLYLLFSRYMWINEWTEVKN</sequence>
<dbReference type="InterPro" id="IPR003737">
    <property type="entry name" value="GlcNAc_PI_deacetylase-related"/>
</dbReference>
<dbReference type="STRING" id="2316362.A0A4Q2D7N4"/>
<dbReference type="GO" id="GO:0016020">
    <property type="term" value="C:membrane"/>
    <property type="evidence" value="ECO:0007669"/>
    <property type="project" value="GOC"/>
</dbReference>
<name>A0A4Q2D7N4_9AGAR</name>